<evidence type="ECO:0000313" key="4">
    <source>
        <dbReference type="Proteomes" id="UP000063429"/>
    </source>
</evidence>
<accession>A0ABN4HXT0</accession>
<dbReference type="EMBL" id="CP011409">
    <property type="protein sequence ID" value="AKZ62136.1"/>
    <property type="molecule type" value="Genomic_DNA"/>
</dbReference>
<dbReference type="InterPro" id="IPR032623">
    <property type="entry name" value="FecR_N"/>
</dbReference>
<dbReference type="Proteomes" id="UP000063429">
    <property type="component" value="Chromosome"/>
</dbReference>
<dbReference type="InterPro" id="IPR012373">
    <property type="entry name" value="Ferrdict_sens_TM"/>
</dbReference>
<feature type="domain" description="FecR protein" evidence="1">
    <location>
        <begin position="125"/>
        <end position="220"/>
    </location>
</feature>
<organism evidence="3 4">
    <name type="scientific">Herbaspirillum hiltneri N3</name>
    <dbReference type="NCBI Taxonomy" id="1262470"/>
    <lineage>
        <taxon>Bacteria</taxon>
        <taxon>Pseudomonadati</taxon>
        <taxon>Pseudomonadota</taxon>
        <taxon>Betaproteobacteria</taxon>
        <taxon>Burkholderiales</taxon>
        <taxon>Oxalobacteraceae</taxon>
        <taxon>Herbaspirillum</taxon>
    </lineage>
</organism>
<dbReference type="Pfam" id="PF16220">
    <property type="entry name" value="DUF4880"/>
    <property type="match status" value="1"/>
</dbReference>
<feature type="domain" description="FecR N-terminal" evidence="2">
    <location>
        <begin position="26"/>
        <end position="66"/>
    </location>
</feature>
<gene>
    <name evidence="3" type="ORF">F506_05155</name>
</gene>
<evidence type="ECO:0000259" key="2">
    <source>
        <dbReference type="Pfam" id="PF16220"/>
    </source>
</evidence>
<keyword evidence="4" id="KW-1185">Reference proteome</keyword>
<reference evidence="4" key="1">
    <citation type="journal article" date="2015" name="Genome Announc.">
        <title>Complete Genome Sequence of Herbaspirillum hiltneri N3 (DSM 17495), Isolated from Surface-Sterilized Wheat Roots.</title>
        <authorList>
            <person name="Guizelini D."/>
            <person name="Saizaki P.M."/>
            <person name="Coimbra N.A."/>
            <person name="Weiss V.A."/>
            <person name="Faoro H."/>
            <person name="Sfeir M.Z."/>
            <person name="Baura V.A."/>
            <person name="Monteiro R.A."/>
            <person name="Chubatsu L.S."/>
            <person name="Souza E.M."/>
            <person name="Cruz L.M."/>
            <person name="Pedrosa F.O."/>
            <person name="Raittz R.T."/>
            <person name="Marchaukoski J.N."/>
            <person name="Steffens M.B."/>
        </authorList>
    </citation>
    <scope>NUCLEOTIDE SEQUENCE [LARGE SCALE GENOMIC DNA]</scope>
    <source>
        <strain evidence="4">N3</strain>
    </source>
</reference>
<dbReference type="PANTHER" id="PTHR30273">
    <property type="entry name" value="PERIPLASMIC SIGNAL SENSOR AND SIGMA FACTOR ACTIVATOR FECR-RELATED"/>
    <property type="match status" value="1"/>
</dbReference>
<evidence type="ECO:0000259" key="1">
    <source>
        <dbReference type="Pfam" id="PF04773"/>
    </source>
</evidence>
<name>A0ABN4HXT0_9BURK</name>
<proteinExistence type="predicted"/>
<sequence>MATDAVAAVATPSDPAAPGGDIVMIAIDWMVKLQSGAATEQEHEACRRWRAEEARHELAWQRLQSLSERVSTLPGALAHGSIGDANNRHRHNRRFAVKSLCVAIGAGLLAAGGNEIVPWRTLLADYATKTGERRRVVLADGTAVELNTATAIDAAYDGQSRLLRLHRGEVLITTAKENGRAYRPFVVHTRLGQARALGTRFQVRDSEAGMQIAVFEGAVEFKPAGTSVIGAIRIDAGRQGLFDRRGLIGSLSPANEEAVAWTDGFIVADRMPLGELVAELDRSMPGELRCDPAVAGLTISGVFPLDQPAHILAAIARTLPVQIDTFTPYWITLRPRTGA</sequence>
<dbReference type="PIRSF" id="PIRSF018266">
    <property type="entry name" value="FecR"/>
    <property type="match status" value="1"/>
</dbReference>
<dbReference type="Pfam" id="PF04773">
    <property type="entry name" value="FecR"/>
    <property type="match status" value="1"/>
</dbReference>
<dbReference type="InterPro" id="IPR006860">
    <property type="entry name" value="FecR"/>
</dbReference>
<evidence type="ECO:0000313" key="3">
    <source>
        <dbReference type="EMBL" id="AKZ62136.1"/>
    </source>
</evidence>
<protein>
    <submittedName>
        <fullName evidence="3">Fe2+-dicitrate sensor protein</fullName>
    </submittedName>
</protein>
<dbReference type="RefSeq" id="WP_053195636.1">
    <property type="nucleotide sequence ID" value="NZ_CP011409.1"/>
</dbReference>
<dbReference type="PANTHER" id="PTHR30273:SF2">
    <property type="entry name" value="PROTEIN FECR"/>
    <property type="match status" value="1"/>
</dbReference>
<dbReference type="Gene3D" id="2.60.120.1440">
    <property type="match status" value="1"/>
</dbReference>